<evidence type="ECO:0000313" key="3">
    <source>
        <dbReference type="EMBL" id="ORX79390.1"/>
    </source>
</evidence>
<keyword evidence="4" id="KW-1185">Reference proteome</keyword>
<accession>A0A1Y1X0R7</accession>
<name>A0A1Y1X0R7_9FUNG</name>
<evidence type="ECO:0000313" key="4">
    <source>
        <dbReference type="Proteomes" id="UP000193944"/>
    </source>
</evidence>
<keyword evidence="1" id="KW-0175">Coiled coil</keyword>
<reference evidence="3 4" key="1">
    <citation type="submission" date="2016-08" db="EMBL/GenBank/DDBJ databases">
        <title>A Parts List for Fungal Cellulosomes Revealed by Comparative Genomics.</title>
        <authorList>
            <consortium name="DOE Joint Genome Institute"/>
            <person name="Haitjema C.H."/>
            <person name="Gilmore S.P."/>
            <person name="Henske J.K."/>
            <person name="Solomon K.V."/>
            <person name="De Groot R."/>
            <person name="Kuo A."/>
            <person name="Mondo S.J."/>
            <person name="Salamov A.A."/>
            <person name="Labutti K."/>
            <person name="Zhao Z."/>
            <person name="Chiniquy J."/>
            <person name="Barry K."/>
            <person name="Brewer H.M."/>
            <person name="Purvine S.O."/>
            <person name="Wright A.T."/>
            <person name="Boxma B."/>
            <person name="Van Alen T."/>
            <person name="Hackstein J.H."/>
            <person name="Baker S.E."/>
            <person name="Grigoriev I.V."/>
            <person name="O'Malley M.A."/>
        </authorList>
    </citation>
    <scope>NUCLEOTIDE SEQUENCE [LARGE SCALE GENOMIC DNA]</scope>
    <source>
        <strain evidence="3 4">S4</strain>
    </source>
</reference>
<sequence length="523" mass="60569">MNSNLPRPATPTSPITPTYINAPLRISSPIPRISSPAPRISSPVPRINSPIQRINSPVQRINSPIQRINSPVPRINSPIQRINSPTPRINSPISRDVANLPLNSNFNFDFLSSSNNVEVDSARYDDMKGLRNSNSYASLRPQKINDIKNLRNSNSTTSLNNLRNQQQLQQQLQQQQLQQEFQQQQQQQQQYQQEFQQFQPLPQPQPQPEQQQLVTSKPFDIAQTPQDQLQKLLIQAKVITNQLQSLSTQDTKLEIYKEGKLPSYEKLVKVVSEKFQVQREINQANARLLTINYIVNITNFCRTHQLHQNIVEGQKKITELETTIQMLEDFIEDINVENENNKLTAERLKSSLDDTRALLENAIKEYRKEMDDHRKILRKQNNYIDSIQNSKFNQDLLVDAGIFCVAAYIVNLPLIDFPLHSIFQTLMRPGRRRAFTKQLAKLIMIALIIRKLRRFAVQYGIHNKIGSFSPYLFKIINFLIPAIYQNEIKDMTDFLLRRNKKPEIKKVESLEDMDSDVEIVTQE</sequence>
<feature type="compositionally biased region" description="Polar residues" evidence="2">
    <location>
        <begin position="1"/>
        <end position="19"/>
    </location>
</feature>
<dbReference type="SUPFAM" id="SSF81995">
    <property type="entry name" value="beta-sandwich domain of Sec23/24"/>
    <property type="match status" value="1"/>
</dbReference>
<organism evidence="3 4">
    <name type="scientific">Anaeromyces robustus</name>
    <dbReference type="NCBI Taxonomy" id="1754192"/>
    <lineage>
        <taxon>Eukaryota</taxon>
        <taxon>Fungi</taxon>
        <taxon>Fungi incertae sedis</taxon>
        <taxon>Chytridiomycota</taxon>
        <taxon>Chytridiomycota incertae sedis</taxon>
        <taxon>Neocallimastigomycetes</taxon>
        <taxon>Neocallimastigales</taxon>
        <taxon>Neocallimastigaceae</taxon>
        <taxon>Anaeromyces</taxon>
    </lineage>
</organism>
<dbReference type="OrthoDB" id="2133451at2759"/>
<evidence type="ECO:0000256" key="1">
    <source>
        <dbReference type="SAM" id="Coils"/>
    </source>
</evidence>
<gene>
    <name evidence="3" type="ORF">BCR32DRAFT_328170</name>
</gene>
<proteinExistence type="predicted"/>
<feature type="compositionally biased region" description="Polar residues" evidence="2">
    <location>
        <begin position="77"/>
        <end position="88"/>
    </location>
</feature>
<feature type="region of interest" description="Disordered" evidence="2">
    <location>
        <begin position="1"/>
        <end position="20"/>
    </location>
</feature>
<feature type="coiled-coil region" evidence="1">
    <location>
        <begin position="165"/>
        <end position="194"/>
    </location>
</feature>
<comment type="caution">
    <text evidence="3">The sequence shown here is derived from an EMBL/GenBank/DDBJ whole genome shotgun (WGS) entry which is preliminary data.</text>
</comment>
<feature type="coiled-coil region" evidence="1">
    <location>
        <begin position="317"/>
        <end position="383"/>
    </location>
</feature>
<protein>
    <submittedName>
        <fullName evidence="3">Uncharacterized protein</fullName>
    </submittedName>
</protein>
<dbReference type="STRING" id="1754192.A0A1Y1X0R7"/>
<feature type="region of interest" description="Disordered" evidence="2">
    <location>
        <begin position="68"/>
        <end position="88"/>
    </location>
</feature>
<dbReference type="AlphaFoldDB" id="A0A1Y1X0R7"/>
<reference evidence="3 4" key="2">
    <citation type="submission" date="2016-08" db="EMBL/GenBank/DDBJ databases">
        <title>Pervasive Adenine N6-methylation of Active Genes in Fungi.</title>
        <authorList>
            <consortium name="DOE Joint Genome Institute"/>
            <person name="Mondo S.J."/>
            <person name="Dannebaum R.O."/>
            <person name="Kuo R.C."/>
            <person name="Labutti K."/>
            <person name="Haridas S."/>
            <person name="Kuo A."/>
            <person name="Salamov A."/>
            <person name="Ahrendt S.R."/>
            <person name="Lipzen A."/>
            <person name="Sullivan W."/>
            <person name="Andreopoulos W.B."/>
            <person name="Clum A."/>
            <person name="Lindquist E."/>
            <person name="Daum C."/>
            <person name="Ramamoorthy G.K."/>
            <person name="Gryganskyi A."/>
            <person name="Culley D."/>
            <person name="Magnuson J.K."/>
            <person name="James T.Y."/>
            <person name="O'Malley M.A."/>
            <person name="Stajich J.E."/>
            <person name="Spatafora J.W."/>
            <person name="Visel A."/>
            <person name="Grigoriev I.V."/>
        </authorList>
    </citation>
    <scope>NUCLEOTIDE SEQUENCE [LARGE SCALE GENOMIC DNA]</scope>
    <source>
        <strain evidence="3 4">S4</strain>
    </source>
</reference>
<evidence type="ECO:0000256" key="2">
    <source>
        <dbReference type="SAM" id="MobiDB-lite"/>
    </source>
</evidence>
<dbReference type="Proteomes" id="UP000193944">
    <property type="component" value="Unassembled WGS sequence"/>
</dbReference>
<dbReference type="EMBL" id="MCFG01000177">
    <property type="protein sequence ID" value="ORX79390.1"/>
    <property type="molecule type" value="Genomic_DNA"/>
</dbReference>